<keyword evidence="1" id="KW-0255">Endonuclease</keyword>
<evidence type="ECO:0000313" key="2">
    <source>
        <dbReference type="Proteomes" id="UP001454489"/>
    </source>
</evidence>
<name>A0ABV1HDS6_9FIRM</name>
<keyword evidence="1" id="KW-0378">Hydrolase</keyword>
<dbReference type="Gene3D" id="6.10.250.1510">
    <property type="match status" value="1"/>
</dbReference>
<protein>
    <submittedName>
        <fullName evidence="1">HindIII family type II restriction endonuclease</fullName>
        <ecNumber evidence="1">3.1.21.-</ecNumber>
    </submittedName>
</protein>
<dbReference type="InterPro" id="IPR038373">
    <property type="entry name" value="Restrct_endonuc_II_HindIII_sf"/>
</dbReference>
<accession>A0ABV1HDS6</accession>
<dbReference type="GO" id="GO:0004519">
    <property type="term" value="F:endonuclease activity"/>
    <property type="evidence" value="ECO:0007669"/>
    <property type="project" value="UniProtKB-KW"/>
</dbReference>
<proteinExistence type="predicted"/>
<dbReference type="Proteomes" id="UP001454489">
    <property type="component" value="Unassembled WGS sequence"/>
</dbReference>
<dbReference type="Pfam" id="PF09518">
    <property type="entry name" value="RE_HindIII"/>
    <property type="match status" value="1"/>
</dbReference>
<reference evidence="1 2" key="1">
    <citation type="submission" date="2024-03" db="EMBL/GenBank/DDBJ databases">
        <title>Human intestinal bacterial collection.</title>
        <authorList>
            <person name="Pauvert C."/>
            <person name="Hitch T.C.A."/>
            <person name="Clavel T."/>
        </authorList>
    </citation>
    <scope>NUCLEOTIDE SEQUENCE [LARGE SCALE GENOMIC DNA]</scope>
    <source>
        <strain evidence="1 2">CLA-AA-H185</strain>
    </source>
</reference>
<organism evidence="1 2">
    <name type="scientific">Maccoyibacter intestinihominis</name>
    <dbReference type="NCBI Taxonomy" id="3133499"/>
    <lineage>
        <taxon>Bacteria</taxon>
        <taxon>Bacillati</taxon>
        <taxon>Bacillota</taxon>
        <taxon>Clostridia</taxon>
        <taxon>Lachnospirales</taxon>
        <taxon>Lachnospiraceae</taxon>
        <taxon>Maccoyibacter</taxon>
    </lineage>
</organism>
<gene>
    <name evidence="1" type="ORF">WMO43_08295</name>
</gene>
<evidence type="ECO:0000313" key="1">
    <source>
        <dbReference type="EMBL" id="MEQ2557865.1"/>
    </source>
</evidence>
<dbReference type="InterPro" id="IPR019043">
    <property type="entry name" value="Restrct_endonuc_II_HindIII"/>
</dbReference>
<comment type="caution">
    <text evidence="1">The sequence shown here is derived from an EMBL/GenBank/DDBJ whole genome shotgun (WGS) entry which is preliminary data.</text>
</comment>
<dbReference type="EMBL" id="JBBMEX010000007">
    <property type="protein sequence ID" value="MEQ2557865.1"/>
    <property type="molecule type" value="Genomic_DNA"/>
</dbReference>
<dbReference type="GO" id="GO:0016787">
    <property type="term" value="F:hydrolase activity"/>
    <property type="evidence" value="ECO:0007669"/>
    <property type="project" value="UniProtKB-KW"/>
</dbReference>
<keyword evidence="2" id="KW-1185">Reference proteome</keyword>
<dbReference type="RefSeq" id="WP_353530872.1">
    <property type="nucleotide sequence ID" value="NZ_JBBMEX010000007.1"/>
</dbReference>
<keyword evidence="1" id="KW-0540">Nuclease</keyword>
<dbReference type="EC" id="3.1.21.-" evidence="1"/>
<dbReference type="Gene3D" id="3.40.91.70">
    <property type="entry name" value="Type II restriction endonuclease, HindIII"/>
    <property type="match status" value="1"/>
</dbReference>
<sequence>MKEQYSDFLKLLFSLTKEKKNFKLSGNDIESYIQSLSKDDFIEIVKEIGTIPEVIEASSTEEKLYSKASDIVLARCFSEIGLKAKALSERGNSADIVAESHHGYTLVADAKTFRLSRTAKNQKDFKISTLSRWRGMEHDFAVLVAPYFQYPNTSSQIYASSLSDKVCLLSWEHILFLLNQQVVEDVSLSLEQIWNAPTRIERDSKIAYADRMNCLFPYINKMVCDRIPISLKDFEEQLNICKLYIFERSNDEIAVLNAEIQKIEEYTKEQAIKELIKSRKLNEKISAILSYKSSL</sequence>